<feature type="binding site" evidence="14">
    <location>
        <position position="804"/>
    </location>
    <ligand>
        <name>Mg(2+)</name>
        <dbReference type="ChEBI" id="CHEBI:18420"/>
    </ligand>
</feature>
<feature type="transmembrane region" description="Helical" evidence="16">
    <location>
        <begin position="488"/>
        <end position="510"/>
    </location>
</feature>
<sequence length="999" mass="112675">MNRSGFLVICILVVSALEKELSYSVRKSMYISHLFVCPCSEGNTSSPLRWWHGSTVIEPRQGKYIFGDSSLEILDLRRNDSGLYFCSPVGYENSTCSFSVFIEEPTKRFLSIHAHTAPQDALEEDRDKVYWHPKMKRVDTFPLFNGNPVTLSVYFYFAGNASLGVRWREPIGHHSAMGELHPITVIDCNTMEETQRPMDGVCYCSSYTITRLFGSREYQCEVTAADVVQLSTQFYVLKNALDIFLPDPDEPHENVDSIAELDPESYEFPPIELIPELRPPTESIVSSTSQPTSVPSTSSSLARTSLPSLLSSPSSAEDATFAPTADMPPSVLTHPSLDLSTLEFTNDTAFTFHSNSPVACSTTSLTLVCRLPYPEWTLELWYLGTDLSDPNSGGQTNRSTLCFENNGDCFNTAPVWLNVSKSEVFYLRSSNGRTRTMYSFSNLVSFTIEFLNRTHSGTYLCKYGSLYKTIRIEVTACADKVHVDFKPLVLLLAVPLVVVVFMFMSLIACIRSRRQKSVVKVISNGGGSPGSKYISVVIVSRSNALYPGDMFVSSDTEPLFRANQLVSVNIHPQNSVEKLRGQTHPSRKRVFRPKPPAKRPLNFNHGWFPYELLADPAWEVARPRVHLEQMIGQGGFGVVYKGTVHGRLPKDFGFPCQPVTRVAIKTLRNDYTEEQLTDLIRELETMKLLNAHPHVIRLLGACTQGGFPLILLEYALHGNLRDFLRRNRPTTEDLHDICQLPSISSSLDLSAAPSLVKLDIRALLQFACHVADALVYFESLKLAHRDIAARNVLLTEGYVAKLCDFGFTRPIDDYYRQDQLRERLPFRWMAPECFEENHFTLKSDVWSFGIFLWELFTLGNTPYPELATNQISDWIAMGNRNSIPDLATFSVYEVMLQCWSAEPQQRPSFKQLLTTLTDLTTSDRREHCSNDSGFASRERSRQTSRQDSTISRNDRKPSPPVRSCSLPGYSKLPEGYVEMQGEGYLEPRSDLRNSEVVMI</sequence>
<keyword evidence="17" id="KW-0732">Signal</keyword>
<dbReference type="Gene3D" id="2.60.40.10">
    <property type="entry name" value="Immunoglobulins"/>
    <property type="match status" value="1"/>
</dbReference>
<keyword evidence="9 16" id="KW-0472">Membrane</keyword>
<dbReference type="FunFam" id="1.10.510.10:FF:001512">
    <property type="entry name" value="Receptor tyrosine-protein kinase erbB-2"/>
    <property type="match status" value="1"/>
</dbReference>
<feature type="binding site" evidence="13">
    <location>
        <position position="790"/>
    </location>
    <ligand>
        <name>ATP</name>
        <dbReference type="ChEBI" id="CHEBI:30616"/>
    </ligand>
</feature>
<evidence type="ECO:0000259" key="19">
    <source>
        <dbReference type="PROSITE" id="PS50835"/>
    </source>
</evidence>
<evidence type="ECO:0008006" key="22">
    <source>
        <dbReference type="Google" id="ProtNLM"/>
    </source>
</evidence>
<evidence type="ECO:0000256" key="3">
    <source>
        <dbReference type="ARBA" id="ARBA00022679"/>
    </source>
</evidence>
<evidence type="ECO:0000256" key="8">
    <source>
        <dbReference type="ARBA" id="ARBA00022989"/>
    </source>
</evidence>
<dbReference type="CDD" id="cd00096">
    <property type="entry name" value="Ig"/>
    <property type="match status" value="1"/>
</dbReference>
<evidence type="ECO:0000256" key="16">
    <source>
        <dbReference type="SAM" id="Phobius"/>
    </source>
</evidence>
<dbReference type="InterPro" id="IPR000719">
    <property type="entry name" value="Prot_kinase_dom"/>
</dbReference>
<dbReference type="OrthoDB" id="4062651at2759"/>
<keyword evidence="8 16" id="KW-1133">Transmembrane helix</keyword>
<feature type="compositionally biased region" description="Low complexity" evidence="15">
    <location>
        <begin position="286"/>
        <end position="315"/>
    </location>
</feature>
<evidence type="ECO:0000256" key="15">
    <source>
        <dbReference type="SAM" id="MobiDB-lite"/>
    </source>
</evidence>
<accession>A0A8T0CZK1</accession>
<dbReference type="InterPro" id="IPR036179">
    <property type="entry name" value="Ig-like_dom_sf"/>
</dbReference>
<dbReference type="GO" id="GO:0005524">
    <property type="term" value="F:ATP binding"/>
    <property type="evidence" value="ECO:0007669"/>
    <property type="project" value="UniProtKB-KW"/>
</dbReference>
<evidence type="ECO:0000313" key="21">
    <source>
        <dbReference type="Proteomes" id="UP000699462"/>
    </source>
</evidence>
<evidence type="ECO:0000256" key="7">
    <source>
        <dbReference type="ARBA" id="ARBA00022840"/>
    </source>
</evidence>
<evidence type="ECO:0000256" key="4">
    <source>
        <dbReference type="ARBA" id="ARBA00022692"/>
    </source>
</evidence>
<comment type="caution">
    <text evidence="20">The sequence shown here is derived from an EMBL/GenBank/DDBJ whole genome shotgun (WGS) entry which is preliminary data.</text>
</comment>
<proteinExistence type="predicted"/>
<keyword evidence="3" id="KW-0808">Transferase</keyword>
<dbReference type="GO" id="GO:0004714">
    <property type="term" value="F:transmembrane receptor protein tyrosine kinase activity"/>
    <property type="evidence" value="ECO:0007669"/>
    <property type="project" value="TreeGrafter"/>
</dbReference>
<feature type="domain" description="Ig-like" evidence="19">
    <location>
        <begin position="35"/>
        <end position="86"/>
    </location>
</feature>
<keyword evidence="10" id="KW-0829">Tyrosine-protein kinase</keyword>
<keyword evidence="6" id="KW-0418">Kinase</keyword>
<dbReference type="InterPro" id="IPR007110">
    <property type="entry name" value="Ig-like_dom"/>
</dbReference>
<feature type="chain" id="PRO_5035915322" description="Receptor protein-tyrosine kinase" evidence="17">
    <location>
        <begin position="17"/>
        <end position="999"/>
    </location>
</feature>
<dbReference type="InterPro" id="IPR020635">
    <property type="entry name" value="Tyr_kinase_cat_dom"/>
</dbReference>
<organism evidence="20 21">
    <name type="scientific">Paragonimus westermani</name>
    <dbReference type="NCBI Taxonomy" id="34504"/>
    <lineage>
        <taxon>Eukaryota</taxon>
        <taxon>Metazoa</taxon>
        <taxon>Spiralia</taxon>
        <taxon>Lophotrochozoa</taxon>
        <taxon>Platyhelminthes</taxon>
        <taxon>Trematoda</taxon>
        <taxon>Digenea</taxon>
        <taxon>Plagiorchiida</taxon>
        <taxon>Troglotremata</taxon>
        <taxon>Troglotrematidae</taxon>
        <taxon>Paragonimus</taxon>
    </lineage>
</organism>
<dbReference type="AlphaFoldDB" id="A0A8T0CZK1"/>
<protein>
    <recommendedName>
        <fullName evidence="22">Receptor protein-tyrosine kinase</fullName>
    </recommendedName>
</protein>
<keyword evidence="11" id="KW-0325">Glycoprotein</keyword>
<dbReference type="PANTHER" id="PTHR24416">
    <property type="entry name" value="TYROSINE-PROTEIN KINASE RECEPTOR"/>
    <property type="match status" value="1"/>
</dbReference>
<evidence type="ECO:0000256" key="10">
    <source>
        <dbReference type="ARBA" id="ARBA00023137"/>
    </source>
</evidence>
<dbReference type="InterPro" id="IPR050122">
    <property type="entry name" value="RTK"/>
</dbReference>
<feature type="signal peptide" evidence="17">
    <location>
        <begin position="1"/>
        <end position="16"/>
    </location>
</feature>
<dbReference type="PRINTS" id="PR00109">
    <property type="entry name" value="TYRKINASE"/>
</dbReference>
<dbReference type="Gene3D" id="3.30.200.20">
    <property type="entry name" value="Phosphorylase Kinase, domain 1"/>
    <property type="match status" value="1"/>
</dbReference>
<keyword evidence="14" id="KW-0460">Magnesium</keyword>
<name>A0A8T0CZK1_9TREM</name>
<dbReference type="GO" id="GO:0050793">
    <property type="term" value="P:regulation of developmental process"/>
    <property type="evidence" value="ECO:0007669"/>
    <property type="project" value="UniProtKB-ARBA"/>
</dbReference>
<comment type="subcellular location">
    <subcellularLocation>
        <location evidence="2">Endomembrane system</location>
    </subcellularLocation>
    <subcellularLocation>
        <location evidence="1">Membrane</location>
        <topology evidence="1">Single-pass membrane protein</topology>
    </subcellularLocation>
</comment>
<feature type="region of interest" description="Disordered" evidence="15">
    <location>
        <begin position="923"/>
        <end position="969"/>
    </location>
</feature>
<dbReference type="GO" id="GO:0012505">
    <property type="term" value="C:endomembrane system"/>
    <property type="evidence" value="ECO:0007669"/>
    <property type="project" value="UniProtKB-SubCell"/>
</dbReference>
<dbReference type="EMBL" id="JTDF01022167">
    <property type="protein sequence ID" value="KAF8560882.1"/>
    <property type="molecule type" value="Genomic_DNA"/>
</dbReference>
<evidence type="ECO:0000256" key="6">
    <source>
        <dbReference type="ARBA" id="ARBA00022777"/>
    </source>
</evidence>
<evidence type="ECO:0000256" key="1">
    <source>
        <dbReference type="ARBA" id="ARBA00004167"/>
    </source>
</evidence>
<dbReference type="PROSITE" id="PS50011">
    <property type="entry name" value="PROTEIN_KINASE_DOM"/>
    <property type="match status" value="1"/>
</dbReference>
<gene>
    <name evidence="20" type="ORF">P879_02091</name>
</gene>
<dbReference type="GO" id="GO:0048468">
    <property type="term" value="P:cell development"/>
    <property type="evidence" value="ECO:0007669"/>
    <property type="project" value="UniProtKB-ARBA"/>
</dbReference>
<dbReference type="GO" id="GO:0046872">
    <property type="term" value="F:metal ion binding"/>
    <property type="evidence" value="ECO:0007669"/>
    <property type="project" value="UniProtKB-KW"/>
</dbReference>
<dbReference type="Proteomes" id="UP000699462">
    <property type="component" value="Unassembled WGS sequence"/>
</dbReference>
<evidence type="ECO:0000256" key="17">
    <source>
        <dbReference type="SAM" id="SignalP"/>
    </source>
</evidence>
<evidence type="ECO:0000256" key="14">
    <source>
        <dbReference type="PIRSR" id="PIRSR000615-3"/>
    </source>
</evidence>
<evidence type="ECO:0000259" key="18">
    <source>
        <dbReference type="PROSITE" id="PS50011"/>
    </source>
</evidence>
<keyword evidence="4 16" id="KW-0812">Transmembrane</keyword>
<dbReference type="Gene3D" id="1.10.510.10">
    <property type="entry name" value="Transferase(Phosphotransferase) domain 1"/>
    <property type="match status" value="1"/>
</dbReference>
<dbReference type="GO" id="GO:0030182">
    <property type="term" value="P:neuron differentiation"/>
    <property type="evidence" value="ECO:0007669"/>
    <property type="project" value="UniProtKB-ARBA"/>
</dbReference>
<evidence type="ECO:0000256" key="12">
    <source>
        <dbReference type="PIRSR" id="PIRSR000615-1"/>
    </source>
</evidence>
<evidence type="ECO:0000313" key="20">
    <source>
        <dbReference type="EMBL" id="KAF8560882.1"/>
    </source>
</evidence>
<evidence type="ECO:0000256" key="13">
    <source>
        <dbReference type="PIRSR" id="PIRSR000615-2"/>
    </source>
</evidence>
<dbReference type="GO" id="GO:0007169">
    <property type="term" value="P:cell surface receptor protein tyrosine kinase signaling pathway"/>
    <property type="evidence" value="ECO:0007669"/>
    <property type="project" value="TreeGrafter"/>
</dbReference>
<dbReference type="GO" id="GO:0043235">
    <property type="term" value="C:receptor complex"/>
    <property type="evidence" value="ECO:0007669"/>
    <property type="project" value="TreeGrafter"/>
</dbReference>
<evidence type="ECO:0000256" key="11">
    <source>
        <dbReference type="ARBA" id="ARBA00023180"/>
    </source>
</evidence>
<dbReference type="SMART" id="SM00219">
    <property type="entry name" value="TyrKc"/>
    <property type="match status" value="1"/>
</dbReference>
<dbReference type="PROSITE" id="PS50835">
    <property type="entry name" value="IG_LIKE"/>
    <property type="match status" value="1"/>
</dbReference>
<feature type="active site" description="Proton acceptor" evidence="12">
    <location>
        <position position="786"/>
    </location>
</feature>
<dbReference type="Pfam" id="PF07714">
    <property type="entry name" value="PK_Tyr_Ser-Thr"/>
    <property type="match status" value="1"/>
</dbReference>
<feature type="binding site" evidence="14">
    <location>
        <position position="791"/>
    </location>
    <ligand>
        <name>Mg(2+)</name>
        <dbReference type="ChEBI" id="CHEBI:18420"/>
    </ligand>
</feature>
<dbReference type="InterPro" id="IPR001245">
    <property type="entry name" value="Ser-Thr/Tyr_kinase_cat_dom"/>
</dbReference>
<dbReference type="InterPro" id="IPR013783">
    <property type="entry name" value="Ig-like_fold"/>
</dbReference>
<reference evidence="20 21" key="1">
    <citation type="submission" date="2019-07" db="EMBL/GenBank/DDBJ databases">
        <title>Annotation for the trematode Paragonimus westermani.</title>
        <authorList>
            <person name="Choi Y.-J."/>
        </authorList>
    </citation>
    <scope>NUCLEOTIDE SEQUENCE [LARGE SCALE GENOMIC DNA]</scope>
    <source>
        <strain evidence="20">180907_Pwestermani</strain>
    </source>
</reference>
<feature type="domain" description="Protein kinase" evidence="18">
    <location>
        <begin position="625"/>
        <end position="919"/>
    </location>
</feature>
<dbReference type="CDD" id="cd00192">
    <property type="entry name" value="PTKc"/>
    <property type="match status" value="1"/>
</dbReference>
<evidence type="ECO:0000256" key="5">
    <source>
        <dbReference type="ARBA" id="ARBA00022741"/>
    </source>
</evidence>
<keyword evidence="5 13" id="KW-0547">Nucleotide-binding</keyword>
<dbReference type="SUPFAM" id="SSF56112">
    <property type="entry name" value="Protein kinase-like (PK-like)"/>
    <property type="match status" value="1"/>
</dbReference>
<evidence type="ECO:0000256" key="9">
    <source>
        <dbReference type="ARBA" id="ARBA00023136"/>
    </source>
</evidence>
<dbReference type="InterPro" id="IPR011009">
    <property type="entry name" value="Kinase-like_dom_sf"/>
</dbReference>
<evidence type="ECO:0000256" key="2">
    <source>
        <dbReference type="ARBA" id="ARBA00004308"/>
    </source>
</evidence>
<keyword evidence="7 13" id="KW-0067">ATP-binding</keyword>
<keyword evidence="21" id="KW-1185">Reference proteome</keyword>
<dbReference type="SUPFAM" id="SSF48726">
    <property type="entry name" value="Immunoglobulin"/>
    <property type="match status" value="2"/>
</dbReference>
<feature type="binding site" evidence="13">
    <location>
        <position position="665"/>
    </location>
    <ligand>
        <name>ATP</name>
        <dbReference type="ChEBI" id="CHEBI:30616"/>
    </ligand>
</feature>
<dbReference type="PANTHER" id="PTHR24416:SF617">
    <property type="entry name" value="RET ONCOGENE, ISOFORM A"/>
    <property type="match status" value="1"/>
</dbReference>
<feature type="region of interest" description="Disordered" evidence="15">
    <location>
        <begin position="281"/>
        <end position="325"/>
    </location>
</feature>
<dbReference type="GO" id="GO:0005886">
    <property type="term" value="C:plasma membrane"/>
    <property type="evidence" value="ECO:0007669"/>
    <property type="project" value="TreeGrafter"/>
</dbReference>
<feature type="binding site" evidence="13">
    <location>
        <begin position="632"/>
        <end position="639"/>
    </location>
    <ligand>
        <name>ATP</name>
        <dbReference type="ChEBI" id="CHEBI:30616"/>
    </ligand>
</feature>
<keyword evidence="14" id="KW-0479">Metal-binding</keyword>